<evidence type="ECO:0000256" key="1">
    <source>
        <dbReference type="ARBA" id="ARBA00022603"/>
    </source>
</evidence>
<dbReference type="GO" id="GO:0008276">
    <property type="term" value="F:protein methyltransferase activity"/>
    <property type="evidence" value="ECO:0007669"/>
    <property type="project" value="TreeGrafter"/>
</dbReference>
<accession>A0A6J7CNG3</accession>
<evidence type="ECO:0000313" key="3">
    <source>
        <dbReference type="EMBL" id="CAB4860092.1"/>
    </source>
</evidence>
<dbReference type="InterPro" id="IPR050078">
    <property type="entry name" value="Ribosomal_L11_MeTrfase_PrmA"/>
</dbReference>
<gene>
    <name evidence="3" type="ORF">UFOPK3444_00126</name>
</gene>
<reference evidence="3" key="1">
    <citation type="submission" date="2020-05" db="EMBL/GenBank/DDBJ databases">
        <authorList>
            <person name="Chiriac C."/>
            <person name="Salcher M."/>
            <person name="Ghai R."/>
            <person name="Kavagutti S V."/>
        </authorList>
    </citation>
    <scope>NUCLEOTIDE SEQUENCE</scope>
</reference>
<dbReference type="GO" id="GO:0032259">
    <property type="term" value="P:methylation"/>
    <property type="evidence" value="ECO:0007669"/>
    <property type="project" value="UniProtKB-KW"/>
</dbReference>
<dbReference type="PANTHER" id="PTHR43648:SF1">
    <property type="entry name" value="ELECTRON TRANSFER FLAVOPROTEIN BETA SUBUNIT LYSINE METHYLTRANSFERASE"/>
    <property type="match status" value="1"/>
</dbReference>
<sequence length="267" mass="28614">MLRLAVRVPRENAEIVLAELLTIVPSGVEEVDLGEQIEYAIYGAPGEVPTLPDLEAVIRGVQVEVSTTEIEDGWEDRWREFHKPLVVADRLRVRPPWEPAGSEEHDLVVDPGRAFGTGAHPTTSLCLELLLDVEGRGSLHDLGCGSGVIGILAARMGFSPVTAADYDQLAVDATAANAIVNAVDLTVTKSDLRTDPLPEADVLVANILAPVLINLAGLMGGWHPRAVILSGILDEQADGVVDAWTPLGYAESERRSREGWSALLLQG</sequence>
<keyword evidence="1" id="KW-0489">Methyltransferase</keyword>
<protein>
    <submittedName>
        <fullName evidence="3">Unannotated protein</fullName>
    </submittedName>
</protein>
<dbReference type="InterPro" id="IPR029063">
    <property type="entry name" value="SAM-dependent_MTases_sf"/>
</dbReference>
<keyword evidence="2" id="KW-0808">Transferase</keyword>
<dbReference type="Gene3D" id="3.40.50.150">
    <property type="entry name" value="Vaccinia Virus protein VP39"/>
    <property type="match status" value="1"/>
</dbReference>
<organism evidence="3">
    <name type="scientific">freshwater metagenome</name>
    <dbReference type="NCBI Taxonomy" id="449393"/>
    <lineage>
        <taxon>unclassified sequences</taxon>
        <taxon>metagenomes</taxon>
        <taxon>ecological metagenomes</taxon>
    </lineage>
</organism>
<evidence type="ECO:0000256" key="2">
    <source>
        <dbReference type="ARBA" id="ARBA00022679"/>
    </source>
</evidence>
<proteinExistence type="predicted"/>
<dbReference type="Pfam" id="PF06325">
    <property type="entry name" value="PrmA"/>
    <property type="match status" value="1"/>
</dbReference>
<dbReference type="CDD" id="cd02440">
    <property type="entry name" value="AdoMet_MTases"/>
    <property type="match status" value="1"/>
</dbReference>
<dbReference type="SUPFAM" id="SSF53335">
    <property type="entry name" value="S-adenosyl-L-methionine-dependent methyltransferases"/>
    <property type="match status" value="1"/>
</dbReference>
<dbReference type="AlphaFoldDB" id="A0A6J7CNG3"/>
<dbReference type="EMBL" id="CAFBLU010000001">
    <property type="protein sequence ID" value="CAB4860092.1"/>
    <property type="molecule type" value="Genomic_DNA"/>
</dbReference>
<dbReference type="PANTHER" id="PTHR43648">
    <property type="entry name" value="ELECTRON TRANSFER FLAVOPROTEIN BETA SUBUNIT LYSINE METHYLTRANSFERASE"/>
    <property type="match status" value="1"/>
</dbReference>
<name>A0A6J7CNG3_9ZZZZ</name>